<dbReference type="EMBL" id="QEQK01000002">
    <property type="protein sequence ID" value="PWN57426.1"/>
    <property type="molecule type" value="Genomic_DNA"/>
</dbReference>
<dbReference type="Proteomes" id="UP000251800">
    <property type="component" value="Unassembled WGS sequence"/>
</dbReference>
<comment type="cofactor">
    <cofactor evidence="9">
        <name>Mg(2+)</name>
        <dbReference type="ChEBI" id="CHEBI:18420"/>
    </cofactor>
</comment>
<evidence type="ECO:0000256" key="3">
    <source>
        <dbReference type="ARBA" id="ARBA00008621"/>
    </source>
</evidence>
<reference evidence="11 12" key="1">
    <citation type="submission" date="2018-05" db="EMBL/GenBank/DDBJ databases">
        <title>Abyssibacter profundi OUC007T gen. nov., sp. nov, a marine bacterium isolated from seawater of the Mariana Trench.</title>
        <authorList>
            <person name="Zhou S."/>
        </authorList>
    </citation>
    <scope>NUCLEOTIDE SEQUENCE [LARGE SCALE GENOMIC DNA]</scope>
    <source>
        <strain evidence="11 12">OUC007</strain>
    </source>
</reference>
<organism evidence="11 12">
    <name type="scientific">Abyssibacter profundi</name>
    <dbReference type="NCBI Taxonomy" id="2182787"/>
    <lineage>
        <taxon>Bacteria</taxon>
        <taxon>Pseudomonadati</taxon>
        <taxon>Pseudomonadota</taxon>
        <taxon>Gammaproteobacteria</taxon>
        <taxon>Chromatiales</taxon>
        <taxon>Oceanococcaceae</taxon>
        <taxon>Abyssibacter</taxon>
    </lineage>
</organism>
<dbReference type="NCBIfam" id="TIGR01935">
    <property type="entry name" value="NOT-MenG"/>
    <property type="match status" value="1"/>
</dbReference>
<evidence type="ECO:0000256" key="10">
    <source>
        <dbReference type="RuleBase" id="RU004338"/>
    </source>
</evidence>
<evidence type="ECO:0000256" key="2">
    <source>
        <dbReference type="ARBA" id="ARBA00001968"/>
    </source>
</evidence>
<evidence type="ECO:0000256" key="5">
    <source>
        <dbReference type="ARBA" id="ARBA00022723"/>
    </source>
</evidence>
<evidence type="ECO:0000256" key="6">
    <source>
        <dbReference type="ARBA" id="ARBA00023239"/>
    </source>
</evidence>
<dbReference type="OrthoDB" id="943692at2"/>
<comment type="caution">
    <text evidence="11">The sequence shown here is derived from an EMBL/GenBank/DDBJ whole genome shotgun (WGS) entry which is preliminary data.</text>
</comment>
<evidence type="ECO:0000313" key="11">
    <source>
        <dbReference type="EMBL" id="PWN57426.1"/>
    </source>
</evidence>
<proteinExistence type="inferred from homology"/>
<dbReference type="EC" id="4.1.1.112" evidence="10"/>
<comment type="similarity">
    <text evidence="3 10">Belongs to the class II aldolase/RraA-like family.</text>
</comment>
<comment type="cofactor">
    <cofactor evidence="2 10">
        <name>a divalent metal cation</name>
        <dbReference type="ChEBI" id="CHEBI:60240"/>
    </cofactor>
</comment>
<comment type="catalytic activity">
    <reaction evidence="8 10">
        <text>oxaloacetate + H(+) = pyruvate + CO2</text>
        <dbReference type="Rhea" id="RHEA:15641"/>
        <dbReference type="ChEBI" id="CHEBI:15361"/>
        <dbReference type="ChEBI" id="CHEBI:15378"/>
        <dbReference type="ChEBI" id="CHEBI:16452"/>
        <dbReference type="ChEBI" id="CHEBI:16526"/>
        <dbReference type="EC" id="4.1.1.112"/>
    </reaction>
</comment>
<dbReference type="InterPro" id="IPR036704">
    <property type="entry name" value="RraA/RraA-like_sf"/>
</dbReference>
<protein>
    <recommendedName>
        <fullName evidence="10">4-hydroxy-4-methyl-2-oxoglutarate aldolase</fullName>
        <shortName evidence="10">HMG aldolase</shortName>
        <ecNumber evidence="10">4.1.1.112</ecNumber>
        <ecNumber evidence="10">4.1.3.17</ecNumber>
    </recommendedName>
    <alternativeName>
        <fullName evidence="10">Oxaloacetate decarboxylase</fullName>
    </alternativeName>
</protein>
<name>A0A363UPM1_9GAMM</name>
<dbReference type="Gene3D" id="3.50.30.40">
    <property type="entry name" value="Ribonuclease E inhibitor RraA/RraA-like"/>
    <property type="match status" value="1"/>
</dbReference>
<dbReference type="SUPFAM" id="SSF89562">
    <property type="entry name" value="RraA-like"/>
    <property type="match status" value="1"/>
</dbReference>
<comment type="subunit">
    <text evidence="4 10">Homotrimer.</text>
</comment>
<dbReference type="NCBIfam" id="NF006875">
    <property type="entry name" value="PRK09372.1"/>
    <property type="match status" value="1"/>
</dbReference>
<evidence type="ECO:0000256" key="7">
    <source>
        <dbReference type="ARBA" id="ARBA00025046"/>
    </source>
</evidence>
<accession>A0A363UPM1</accession>
<dbReference type="GO" id="GO:0008428">
    <property type="term" value="F:ribonuclease inhibitor activity"/>
    <property type="evidence" value="ECO:0007669"/>
    <property type="project" value="InterPro"/>
</dbReference>
<dbReference type="EC" id="4.1.3.17" evidence="10"/>
<dbReference type="GO" id="GO:0046872">
    <property type="term" value="F:metal ion binding"/>
    <property type="evidence" value="ECO:0007669"/>
    <property type="project" value="UniProtKB-KW"/>
</dbReference>
<dbReference type="GO" id="GO:0051252">
    <property type="term" value="P:regulation of RNA metabolic process"/>
    <property type="evidence" value="ECO:0007669"/>
    <property type="project" value="InterPro"/>
</dbReference>
<dbReference type="InterPro" id="IPR010203">
    <property type="entry name" value="RraA"/>
</dbReference>
<evidence type="ECO:0000256" key="1">
    <source>
        <dbReference type="ARBA" id="ARBA00001342"/>
    </source>
</evidence>
<feature type="binding site" evidence="9">
    <location>
        <position position="98"/>
    </location>
    <ligand>
        <name>Mg(2+)</name>
        <dbReference type="ChEBI" id="CHEBI:18420"/>
    </ligand>
</feature>
<gene>
    <name evidence="11" type="ORF">DEH80_02745</name>
</gene>
<comment type="function">
    <text evidence="7 10">Catalyzes the aldol cleavage of 4-hydroxy-4-methyl-2-oxoglutarate (HMG) into 2 molecules of pyruvate. Also contains a secondary oxaloacetate (OAA) decarboxylase activity due to the common pyruvate enolate transition state formed following C-C bond cleavage in the retro-aldol and decarboxylation reactions.</text>
</comment>
<keyword evidence="5 9" id="KW-0479">Metal-binding</keyword>
<dbReference type="AlphaFoldDB" id="A0A363UPM1"/>
<dbReference type="GO" id="GO:0008948">
    <property type="term" value="F:oxaloacetate decarboxylase activity"/>
    <property type="evidence" value="ECO:0007669"/>
    <property type="project" value="UniProtKB-EC"/>
</dbReference>
<feature type="binding site" evidence="9">
    <location>
        <begin position="75"/>
        <end position="78"/>
    </location>
    <ligand>
        <name>substrate</name>
    </ligand>
</feature>
<dbReference type="RefSeq" id="WP_109718930.1">
    <property type="nucleotide sequence ID" value="NZ_QEQK01000002.1"/>
</dbReference>
<comment type="catalytic activity">
    <reaction evidence="1 10">
        <text>4-hydroxy-4-methyl-2-oxoglutarate = 2 pyruvate</text>
        <dbReference type="Rhea" id="RHEA:22748"/>
        <dbReference type="ChEBI" id="CHEBI:15361"/>
        <dbReference type="ChEBI" id="CHEBI:58276"/>
        <dbReference type="EC" id="4.1.3.17"/>
    </reaction>
</comment>
<dbReference type="PANTHER" id="PTHR33254:SF4">
    <property type="entry name" value="4-HYDROXY-4-METHYL-2-OXOGLUTARATE ALDOLASE 3-RELATED"/>
    <property type="match status" value="1"/>
</dbReference>
<feature type="binding site" evidence="9">
    <location>
        <position position="97"/>
    </location>
    <ligand>
        <name>substrate</name>
    </ligand>
</feature>
<keyword evidence="9" id="KW-0460">Magnesium</keyword>
<keyword evidence="12" id="KW-1185">Reference proteome</keyword>
<dbReference type="Pfam" id="PF03737">
    <property type="entry name" value="RraA-like"/>
    <property type="match status" value="1"/>
</dbReference>
<dbReference type="GO" id="GO:0047443">
    <property type="term" value="F:4-hydroxy-4-methyl-2-oxoglutarate aldolase activity"/>
    <property type="evidence" value="ECO:0007669"/>
    <property type="project" value="UniProtKB-EC"/>
</dbReference>
<dbReference type="PANTHER" id="PTHR33254">
    <property type="entry name" value="4-HYDROXY-4-METHYL-2-OXOGLUTARATE ALDOLASE 3-RELATED"/>
    <property type="match status" value="1"/>
</dbReference>
<evidence type="ECO:0000313" key="12">
    <source>
        <dbReference type="Proteomes" id="UP000251800"/>
    </source>
</evidence>
<keyword evidence="6 10" id="KW-0456">Lyase</keyword>
<dbReference type="CDD" id="cd16841">
    <property type="entry name" value="RraA_family"/>
    <property type="match status" value="1"/>
</dbReference>
<evidence type="ECO:0000256" key="8">
    <source>
        <dbReference type="ARBA" id="ARBA00047973"/>
    </source>
</evidence>
<evidence type="ECO:0000256" key="9">
    <source>
        <dbReference type="PIRSR" id="PIRSR605493-1"/>
    </source>
</evidence>
<evidence type="ECO:0000256" key="4">
    <source>
        <dbReference type="ARBA" id="ARBA00011233"/>
    </source>
</evidence>
<sequence length="160" mass="17188">MSHPVTDLCDAHSDKIQVAEPMFADFGGEMAFSGRIHTLKCFEDNSFVRSELEQPGEGRVLVVDGGGSMRCALLGGNLAKLAEDNHWAGVVVYGCVRDVEEIEACAVGVKALAAHPLKSRKQNIGELGLSVRFAGVEFREGDYLYADADGMITATQALEL</sequence>
<dbReference type="InterPro" id="IPR005493">
    <property type="entry name" value="RraA/RraA-like"/>
</dbReference>